<dbReference type="Pfam" id="PF11913">
    <property type="entry name" value="DUF3431"/>
    <property type="match status" value="1"/>
</dbReference>
<dbReference type="Proteomes" id="UP000304951">
    <property type="component" value="Unassembled WGS sequence"/>
</dbReference>
<organism evidence="1 2">
    <name type="scientific">Aureobasidium pullulans</name>
    <name type="common">Black yeast</name>
    <name type="synonym">Pullularia pullulans</name>
    <dbReference type="NCBI Taxonomy" id="5580"/>
    <lineage>
        <taxon>Eukaryota</taxon>
        <taxon>Fungi</taxon>
        <taxon>Dikarya</taxon>
        <taxon>Ascomycota</taxon>
        <taxon>Pezizomycotina</taxon>
        <taxon>Dothideomycetes</taxon>
        <taxon>Dothideomycetidae</taxon>
        <taxon>Dothideales</taxon>
        <taxon>Saccotheciaceae</taxon>
        <taxon>Aureobasidium</taxon>
    </lineage>
</organism>
<name>A0A4S8S9Z9_AURPU</name>
<dbReference type="EMBL" id="QZAF01000433">
    <property type="protein sequence ID" value="THV67181.1"/>
    <property type="molecule type" value="Genomic_DNA"/>
</dbReference>
<sequence>MELGDDPSLATRIYVVDNTSSRYSVPVNKGHEAMVYLTHVINEYEDLSDITLFVHAHQFAWHNNDLQNRDTAEMVRYLSSDYVIRNGYVNLRCHHDPGCPPHIFPYETSFNAEHPETAVIGLAWSELFPDDQIPTSLAQPCCAQVAVTRQIIQAVPRQRYVELRGWLIDTELDDGLSGRVFEYIWQYIWGQGYQYCPSQHLCYCDGYGICFGGEEQYSSYDRFKNIAVEIGSVLGTSGPAADSSTATSQAREVLSKVKSDIENQLAIWTSLAHARGKELRNRAFEAGRPWTLVGDA</sequence>
<evidence type="ECO:0000313" key="2">
    <source>
        <dbReference type="Proteomes" id="UP000304951"/>
    </source>
</evidence>
<proteinExistence type="predicted"/>
<comment type="caution">
    <text evidence="1">The sequence shown here is derived from an EMBL/GenBank/DDBJ whole genome shotgun (WGS) entry which is preliminary data.</text>
</comment>
<accession>A0A4S8S9Z9</accession>
<protein>
    <submittedName>
        <fullName evidence="1">Uncharacterized protein</fullName>
    </submittedName>
</protein>
<dbReference type="InterPro" id="IPR021838">
    <property type="entry name" value="DUF3431"/>
</dbReference>
<gene>
    <name evidence="1" type="ORF">D6D28_07693</name>
</gene>
<dbReference type="AlphaFoldDB" id="A0A4S8S9Z9"/>
<reference evidence="1 2" key="1">
    <citation type="submission" date="2018-10" db="EMBL/GenBank/DDBJ databases">
        <title>Fifty Aureobasidium pullulans genomes reveal a recombining polyextremotolerant generalist.</title>
        <authorList>
            <person name="Gostincar C."/>
            <person name="Turk M."/>
            <person name="Zajc J."/>
            <person name="Gunde-Cimerman N."/>
        </authorList>
    </citation>
    <scope>NUCLEOTIDE SEQUENCE [LARGE SCALE GENOMIC DNA]</scope>
    <source>
        <strain evidence="1 2">EXF-11900</strain>
    </source>
</reference>
<dbReference type="PANTHER" id="PTHR37490">
    <property type="entry name" value="EXPRESSED PROTEIN"/>
    <property type="match status" value="1"/>
</dbReference>
<dbReference type="PANTHER" id="PTHR37490:SF3">
    <property type="entry name" value="DUF3431 DOMAIN CONTAINING PROTEIN"/>
    <property type="match status" value="1"/>
</dbReference>
<evidence type="ECO:0000313" key="1">
    <source>
        <dbReference type="EMBL" id="THV67181.1"/>
    </source>
</evidence>